<dbReference type="UniPathway" id="UPA00251">
    <property type="reaction ID" value="UER00321"/>
</dbReference>
<comment type="subunit">
    <text evidence="4 10">Homodimer.</text>
</comment>
<evidence type="ECO:0000256" key="5">
    <source>
        <dbReference type="ARBA" id="ARBA00012288"/>
    </source>
</evidence>
<dbReference type="GO" id="GO:0005829">
    <property type="term" value="C:cytosol"/>
    <property type="evidence" value="ECO:0007669"/>
    <property type="project" value="UniProtKB-SubCell"/>
</dbReference>
<evidence type="ECO:0000313" key="15">
    <source>
        <dbReference type="Proteomes" id="UP000664417"/>
    </source>
</evidence>
<dbReference type="Gene3D" id="3.20.20.210">
    <property type="match status" value="1"/>
</dbReference>
<evidence type="ECO:0000256" key="6">
    <source>
        <dbReference type="ARBA" id="ARBA00022490"/>
    </source>
</evidence>
<dbReference type="NCBIfam" id="TIGR01464">
    <property type="entry name" value="hemE"/>
    <property type="match status" value="1"/>
</dbReference>
<evidence type="ECO:0000256" key="8">
    <source>
        <dbReference type="ARBA" id="ARBA00023239"/>
    </source>
</evidence>
<dbReference type="FunFam" id="3.20.20.210:FF:000008">
    <property type="entry name" value="Uroporphyrinogen decarboxylase"/>
    <property type="match status" value="1"/>
</dbReference>
<dbReference type="CDD" id="cd00717">
    <property type="entry name" value="URO-D"/>
    <property type="match status" value="1"/>
</dbReference>
<dbReference type="HAMAP" id="MF_00218">
    <property type="entry name" value="URO_D"/>
    <property type="match status" value="1"/>
</dbReference>
<dbReference type="AlphaFoldDB" id="A0A8J7U0H1"/>
<dbReference type="PANTHER" id="PTHR21091:SF169">
    <property type="entry name" value="UROPORPHYRINOGEN DECARBOXYLASE"/>
    <property type="match status" value="1"/>
</dbReference>
<comment type="caution">
    <text evidence="10">Lacks conserved residue(s) required for the propagation of feature annotation.</text>
</comment>
<evidence type="ECO:0000256" key="7">
    <source>
        <dbReference type="ARBA" id="ARBA00022793"/>
    </source>
</evidence>
<keyword evidence="8 10" id="KW-0456">Lyase</keyword>
<dbReference type="EMBL" id="JAFREP010000001">
    <property type="protein sequence ID" value="MBO1317058.1"/>
    <property type="molecule type" value="Genomic_DNA"/>
</dbReference>
<feature type="site" description="Transition state stabilizer" evidence="10">
    <location>
        <position position="70"/>
    </location>
</feature>
<evidence type="ECO:0000256" key="4">
    <source>
        <dbReference type="ARBA" id="ARBA00011738"/>
    </source>
</evidence>
<dbReference type="Proteomes" id="UP000664417">
    <property type="component" value="Unassembled WGS sequence"/>
</dbReference>
<comment type="function">
    <text evidence="10">Catalyzes the decarboxylation of four acetate groups of uroporphyrinogen-III to yield coproporphyrinogen-III.</text>
</comment>
<dbReference type="GO" id="GO:0006782">
    <property type="term" value="P:protoporphyrinogen IX biosynthetic process"/>
    <property type="evidence" value="ECO:0007669"/>
    <property type="project" value="UniProtKB-UniRule"/>
</dbReference>
<feature type="binding site" evidence="10">
    <location>
        <position position="147"/>
    </location>
    <ligand>
        <name>substrate</name>
    </ligand>
</feature>
<keyword evidence="9 10" id="KW-0627">Porphyrin biosynthesis</keyword>
<evidence type="ECO:0000256" key="3">
    <source>
        <dbReference type="ARBA" id="ARBA00009935"/>
    </source>
</evidence>
<proteinExistence type="inferred from homology"/>
<dbReference type="Pfam" id="PF01208">
    <property type="entry name" value="URO-D"/>
    <property type="match status" value="1"/>
</dbReference>
<feature type="binding site" evidence="10">
    <location>
        <position position="70"/>
    </location>
    <ligand>
        <name>substrate</name>
    </ligand>
</feature>
<feature type="binding site" evidence="10">
    <location>
        <begin position="21"/>
        <end position="25"/>
    </location>
    <ligand>
        <name>substrate</name>
    </ligand>
</feature>
<accession>A0A8J7U0H1</accession>
<comment type="caution">
    <text evidence="14">The sequence shown here is derived from an EMBL/GenBank/DDBJ whole genome shotgun (WGS) entry which is preliminary data.</text>
</comment>
<evidence type="ECO:0000313" key="14">
    <source>
        <dbReference type="EMBL" id="MBO1317058.1"/>
    </source>
</evidence>
<dbReference type="PROSITE" id="PS00906">
    <property type="entry name" value="UROD_1"/>
    <property type="match status" value="1"/>
</dbReference>
<dbReference type="InterPro" id="IPR006361">
    <property type="entry name" value="Uroporphyrinogen_deCO2ase_HemE"/>
</dbReference>
<comment type="similarity">
    <text evidence="3 10 12">Belongs to the uroporphyrinogen decarboxylase family.</text>
</comment>
<evidence type="ECO:0000259" key="13">
    <source>
        <dbReference type="PROSITE" id="PS00906"/>
    </source>
</evidence>
<reference evidence="14" key="1">
    <citation type="submission" date="2021-03" db="EMBL/GenBank/DDBJ databases">
        <authorList>
            <person name="Wang G."/>
        </authorList>
    </citation>
    <scope>NUCLEOTIDE SEQUENCE</scope>
    <source>
        <strain evidence="14">KCTC 12899</strain>
    </source>
</reference>
<dbReference type="RefSeq" id="WP_207856294.1">
    <property type="nucleotide sequence ID" value="NZ_JAFREP010000001.1"/>
</dbReference>
<dbReference type="EC" id="4.1.1.37" evidence="5 10"/>
<evidence type="ECO:0000256" key="10">
    <source>
        <dbReference type="HAMAP-Rule" id="MF_00218"/>
    </source>
</evidence>
<feature type="domain" description="Uroporphyrinogen decarboxylase (URO-D)" evidence="13">
    <location>
        <begin position="16"/>
        <end position="25"/>
    </location>
</feature>
<dbReference type="InterPro" id="IPR038071">
    <property type="entry name" value="UROD/MetE-like_sf"/>
</dbReference>
<evidence type="ECO:0000256" key="1">
    <source>
        <dbReference type="ARBA" id="ARBA00004514"/>
    </source>
</evidence>
<dbReference type="GO" id="GO:0004853">
    <property type="term" value="F:uroporphyrinogen decarboxylase activity"/>
    <property type="evidence" value="ECO:0007669"/>
    <property type="project" value="UniProtKB-UniRule"/>
</dbReference>
<comment type="pathway">
    <text evidence="2 10 11">Porphyrin-containing compound metabolism; protoporphyrin-IX biosynthesis; coproporphyrinogen-III from 5-aminolevulinate: step 4/4.</text>
</comment>
<evidence type="ECO:0000256" key="12">
    <source>
        <dbReference type="RuleBase" id="RU004169"/>
    </source>
</evidence>
<comment type="subcellular location">
    <subcellularLocation>
        <location evidence="1">Cytoplasm</location>
        <location evidence="1">Cytosol</location>
    </subcellularLocation>
</comment>
<gene>
    <name evidence="10 14" type="primary">hemE</name>
    <name evidence="14" type="ORF">J3U88_01205</name>
</gene>
<organism evidence="14 15">
    <name type="scientific">Acanthopleuribacter pedis</name>
    <dbReference type="NCBI Taxonomy" id="442870"/>
    <lineage>
        <taxon>Bacteria</taxon>
        <taxon>Pseudomonadati</taxon>
        <taxon>Acidobacteriota</taxon>
        <taxon>Holophagae</taxon>
        <taxon>Acanthopleuribacterales</taxon>
        <taxon>Acanthopleuribacteraceae</taxon>
        <taxon>Acanthopleuribacter</taxon>
    </lineage>
</organism>
<keyword evidence="7 10" id="KW-0210">Decarboxylase</keyword>
<comment type="catalytic activity">
    <reaction evidence="10 11">
        <text>uroporphyrinogen III + 4 H(+) = coproporphyrinogen III + 4 CO2</text>
        <dbReference type="Rhea" id="RHEA:19865"/>
        <dbReference type="ChEBI" id="CHEBI:15378"/>
        <dbReference type="ChEBI" id="CHEBI:16526"/>
        <dbReference type="ChEBI" id="CHEBI:57308"/>
        <dbReference type="ChEBI" id="CHEBI:57309"/>
        <dbReference type="EC" id="4.1.1.37"/>
    </reaction>
</comment>
<evidence type="ECO:0000256" key="2">
    <source>
        <dbReference type="ARBA" id="ARBA00004804"/>
    </source>
</evidence>
<feature type="binding site" evidence="10">
    <location>
        <position position="316"/>
    </location>
    <ligand>
        <name>substrate</name>
    </ligand>
</feature>
<keyword evidence="6 10" id="KW-0963">Cytoplasm</keyword>
<dbReference type="SUPFAM" id="SSF51726">
    <property type="entry name" value="UROD/MetE-like"/>
    <property type="match status" value="1"/>
</dbReference>
<dbReference type="InterPro" id="IPR000257">
    <property type="entry name" value="Uroporphyrinogen_deCOase"/>
</dbReference>
<keyword evidence="15" id="KW-1185">Reference proteome</keyword>
<evidence type="ECO:0000256" key="9">
    <source>
        <dbReference type="ARBA" id="ARBA00023244"/>
    </source>
</evidence>
<name>A0A8J7U0H1_9BACT</name>
<feature type="binding site" evidence="10">
    <location>
        <position position="202"/>
    </location>
    <ligand>
        <name>substrate</name>
    </ligand>
</feature>
<evidence type="ECO:0000256" key="11">
    <source>
        <dbReference type="RuleBase" id="RU000554"/>
    </source>
</evidence>
<protein>
    <recommendedName>
        <fullName evidence="5 10">Uroporphyrinogen decarboxylase</fullName>
        <shortName evidence="10">UPD</shortName>
        <shortName evidence="10">URO-D</shortName>
        <ecNumber evidence="5 10">4.1.1.37</ecNumber>
    </recommendedName>
</protein>
<sequence length="342" mass="38654">MIFIDACYRKPTPRPPIWFMRQAGRYLPEYREIRAKYSFLEMCANPEVVTEVTLQPIRRFDVDAAIIFADILLPLMPMGLQLRFAKGEGPVIDNPVRTEADVAALGEPDYSKDLTYLGEAISMTRAKLDPSKALIGFCGAPFTLACYAIQGHGGSTFEYVRRWMYANPVAFRALMKHFTLSTIEYLKAQVAAGANAIQIFDSWGGALSAYDYLQFVFPYIKKILERTSMLGVPRILFIKNAAHYRSFLRTSEADVIGLDWTMPLAESRRILGEDYAVQGNLDPMILFADKDYVIRRTKAMLEINHGQSGYIANLGHGIHKETPIENVAAFVETVKNFRHDDL</sequence>
<dbReference type="PANTHER" id="PTHR21091">
    <property type="entry name" value="METHYLTETRAHYDROFOLATE:HOMOCYSTEINE METHYLTRANSFERASE RELATED"/>
    <property type="match status" value="1"/>
</dbReference>